<sequence>MTSYTIKPAVGAVCRCKEKAGLRRSLRCLHTRTRLSSLLRLNLSLKSTGFHSAAVQLPLAWHRDPKCPPALCEFLMMWRSSRRLVCRGHPDPDLRVNDISRIHWSQHLLSTQSATGLADHPASIMSMLHSLSNCDSCSYFPRKRRNDMSTSALPS</sequence>
<dbReference type="AlphaFoldDB" id="A0A8X6RY02"/>
<gene>
    <name evidence="1" type="primary">X975_05742</name>
    <name evidence="1" type="ORF">TNCV_3506511</name>
</gene>
<dbReference type="EMBL" id="BMAU01021233">
    <property type="protein sequence ID" value="GFY02771.1"/>
    <property type="molecule type" value="Genomic_DNA"/>
</dbReference>
<comment type="caution">
    <text evidence="1">The sequence shown here is derived from an EMBL/GenBank/DDBJ whole genome shotgun (WGS) entry which is preliminary data.</text>
</comment>
<evidence type="ECO:0000313" key="2">
    <source>
        <dbReference type="Proteomes" id="UP000887159"/>
    </source>
</evidence>
<organism evidence="1 2">
    <name type="scientific">Trichonephila clavipes</name>
    <name type="common">Golden silk orbweaver</name>
    <name type="synonym">Nephila clavipes</name>
    <dbReference type="NCBI Taxonomy" id="2585209"/>
    <lineage>
        <taxon>Eukaryota</taxon>
        <taxon>Metazoa</taxon>
        <taxon>Ecdysozoa</taxon>
        <taxon>Arthropoda</taxon>
        <taxon>Chelicerata</taxon>
        <taxon>Arachnida</taxon>
        <taxon>Araneae</taxon>
        <taxon>Araneomorphae</taxon>
        <taxon>Entelegynae</taxon>
        <taxon>Araneoidea</taxon>
        <taxon>Nephilidae</taxon>
        <taxon>Trichonephila</taxon>
    </lineage>
</organism>
<proteinExistence type="predicted"/>
<keyword evidence="2" id="KW-1185">Reference proteome</keyword>
<reference evidence="1" key="1">
    <citation type="submission" date="2020-08" db="EMBL/GenBank/DDBJ databases">
        <title>Multicomponent nature underlies the extraordinary mechanical properties of spider dragline silk.</title>
        <authorList>
            <person name="Kono N."/>
            <person name="Nakamura H."/>
            <person name="Mori M."/>
            <person name="Yoshida Y."/>
            <person name="Ohtoshi R."/>
            <person name="Malay A.D."/>
            <person name="Moran D.A.P."/>
            <person name="Tomita M."/>
            <person name="Numata K."/>
            <person name="Arakawa K."/>
        </authorList>
    </citation>
    <scope>NUCLEOTIDE SEQUENCE</scope>
</reference>
<accession>A0A8X6RY02</accession>
<dbReference type="Proteomes" id="UP000887159">
    <property type="component" value="Unassembled WGS sequence"/>
</dbReference>
<protein>
    <submittedName>
        <fullName evidence="1">Uncharacterized protein</fullName>
    </submittedName>
</protein>
<name>A0A8X6RY02_TRICX</name>
<evidence type="ECO:0000313" key="1">
    <source>
        <dbReference type="EMBL" id="GFY02771.1"/>
    </source>
</evidence>